<feature type="domain" description="Beta/gamma crystallin 'Greek key'" evidence="6">
    <location>
        <begin position="2094"/>
        <end position="2136"/>
    </location>
</feature>
<dbReference type="Pfam" id="PF00030">
    <property type="entry name" value="Crystall"/>
    <property type="match status" value="6"/>
</dbReference>
<feature type="region of interest" description="Disordered" evidence="5">
    <location>
        <begin position="1535"/>
        <end position="1556"/>
    </location>
</feature>
<feature type="domain" description="Beta/gamma crystallin 'Greek key'" evidence="6">
    <location>
        <begin position="1953"/>
        <end position="2002"/>
    </location>
</feature>
<feature type="compositionally biased region" description="Low complexity" evidence="5">
    <location>
        <begin position="1224"/>
        <end position="1235"/>
    </location>
</feature>
<feature type="compositionally biased region" description="Basic and acidic residues" evidence="5">
    <location>
        <begin position="1547"/>
        <end position="1556"/>
    </location>
</feature>
<dbReference type="Pfam" id="PF00652">
    <property type="entry name" value="Ricin_B_lectin"/>
    <property type="match status" value="1"/>
</dbReference>
<evidence type="ECO:0000313" key="8">
    <source>
        <dbReference type="Proteomes" id="UP000694569"/>
    </source>
</evidence>
<dbReference type="PANTHER" id="PTHR11818">
    <property type="entry name" value="BETA/GAMMA CRYSTALLIN"/>
    <property type="match status" value="1"/>
</dbReference>
<dbReference type="SUPFAM" id="SSF50370">
    <property type="entry name" value="Ricin B-like lectins"/>
    <property type="match status" value="1"/>
</dbReference>
<dbReference type="Proteomes" id="UP000694569">
    <property type="component" value="Unplaced"/>
</dbReference>
<feature type="compositionally biased region" description="Polar residues" evidence="5">
    <location>
        <begin position="889"/>
        <end position="903"/>
    </location>
</feature>
<dbReference type="PROSITE" id="PS50231">
    <property type="entry name" value="RICIN_B_LECTIN"/>
    <property type="match status" value="1"/>
</dbReference>
<feature type="compositionally biased region" description="Polar residues" evidence="5">
    <location>
        <begin position="122"/>
        <end position="135"/>
    </location>
</feature>
<protein>
    <submittedName>
        <fullName evidence="7">Crystallin beta-gamma domain containing 1</fullName>
    </submittedName>
</protein>
<feature type="compositionally biased region" description="Low complexity" evidence="5">
    <location>
        <begin position="89"/>
        <end position="102"/>
    </location>
</feature>
<reference evidence="7" key="1">
    <citation type="submission" date="2025-08" db="UniProtKB">
        <authorList>
            <consortium name="Ensembl"/>
        </authorList>
    </citation>
    <scope>IDENTIFICATION</scope>
</reference>
<keyword evidence="3" id="KW-0273">Eye lens protein</keyword>
<feature type="domain" description="Beta/gamma crystallin 'Greek key'" evidence="6">
    <location>
        <begin position="2234"/>
        <end position="2274"/>
    </location>
</feature>
<dbReference type="InterPro" id="IPR050252">
    <property type="entry name" value="Beta/Gamma-Crystallin"/>
</dbReference>
<accession>A0A8C5PLG5</accession>
<feature type="region of interest" description="Disordered" evidence="5">
    <location>
        <begin position="1647"/>
        <end position="1677"/>
    </location>
</feature>
<feature type="domain" description="Beta/gamma crystallin 'Greek key'" evidence="6">
    <location>
        <begin position="2275"/>
        <end position="2316"/>
    </location>
</feature>
<feature type="compositionally biased region" description="Polar residues" evidence="5">
    <location>
        <begin position="800"/>
        <end position="824"/>
    </location>
</feature>
<comment type="similarity">
    <text evidence="2">Belongs to the beta/gamma-crystallin family.</text>
</comment>
<evidence type="ECO:0000256" key="3">
    <source>
        <dbReference type="ARBA" id="ARBA00022613"/>
    </source>
</evidence>
<name>A0A8C5PLG5_9ANUR</name>
<sequence length="2453" mass="269431">MEKEKKGSFLGRIFSKNKSDEKGVIGSNKESKQQSSTQSQDNNVESTPLELPVHGDLPSPGEQAPGEQTPGETKKRSFGSWRLKKRRSWTSISTSPMSSPSESSDKSFEIPDGEQDLRPYSTCLTSSQELEVTQSSDHEPSLIWHEFTDKSKAQATESPKKDTARKPVLGKIGIFFNTGKKKPIRSLSESPTSPTGPSSRSNEKETSSERRRTQVASPTDSKTPNLPSPVVRVERRLSDSQSKKENSNGESNNGLHSDGNCSVKETETPIASASGSTIKPYPSPSAKYFVKPAVPSPGRRLEGESSKITSRKLQVFSQEINIREDSSKITPKKSTKFSVKSSDSKPKGPDKPVQASDNTVASSPTKLTLQGASQSNTKEQTSLSPALSKPGETADKVEVTGDISPGESSPVKNILSGSPQESPKANGSNENANNPKVLTFDIYLSKQSESGSPASQEGYSNGESMETSPGHRRSGKKRRSLKSQSSQNGEKADCISPQEQGLDRNFSFEGVTESPTTPEQKTKPGPLSPEAHSLVSANQDTKAGANRKLSPKGESDKDKQQHPASSHLRKKKENQSASAVPASPTARKVQSRDYPFRNPPAAAARAAEGNQTVSTTKDSSSEKQTAPGSLSGNYGEDCVERSCELTEESVSPAAGALPEDKQQGSNQGVPNCPLPAKAEAVTPTTPSPVSLDVTTFKTSLKENARSTVTSKLHLPPKPKNVDLSIKPKFSENIESSQELTSGPVIQKGSIANKISIFENKTTTHKQIDFFATKNISQPKKFVERAKLNLGKHPKKIVQKPFSSQARQSSDLKPTGTIKSENSSLEIKEEDTSPTVFDKSKVEPTETDIESVERQMDDSKHGLDTVVVPSDEKGVLSPQSAESPKEYLPTEQSFIPDVTSNSRNKTAESPKEILHTEKSVTTEVTVHGEIKSNELLTAVNSSKSILRPTVGTKDHLLPIVETSTPHINSTASELDSKILLDMGNVNKNNSTRRKVGLVESEVSSTVCTDSVDSSFPATLSHATEKIELNNSKDFSSVQTESPSIKFVPGEDPSKTCESKVISESQSTETISINEQIPDTIQAMDISPSHSGKESFVEELHDEVLKHTSLHEVDPTRSHVEDLKVKQKPHIVTDSQDYQYSYGKSTGSSPPVPVGITENIEETRSADNGQVSVDQRISDFGRGAVVSVVENTSTPEEENHLSESDTQESAQERDKTIHNQENSPHVSTSARASVVTSDGSHMDSLAKKYDADPKTNEIICTDLDNEGLNISHQKTQNAVIHNGVEIKAGASQLNGNESESERCSSLENVENLAKPVRDAQIVQHETTELVEFQDVNVVRECEEVPEKDCASMSNVTPQSVDSKKLPSEGDQIAVAMGQPLADYAKQNGYVSEVLQSNGSPEKSLNVEQHFKGLQGTPEINLNVSVASDENNLDSSSDMEKFAETIRKLESPVPLTQKRKKPRAPKSPGPYYGLPSIREDFLEKILDGDTFSFGLGKKERAIDMAPMALFKLQSRETAEKLLPKRASAEQSMLLKSLKSTREPFSAPQEASDKENTEGTDLAVKRSRIDSMYSGLKSSSIARSEDDVFSPSVTTVSTITTSFATPQQECAQTGKNFEPKMTDSATTAQPRVNETGKDFIHANGSCVQDTVNSLQTDSSKQSQSIPQGSSTTTEKQMEKHPVSLASTQLSDLKLRDHEDSLPYGNGMALPPLQSTPKLDPVKGDIVPNDTTDIFYFKGRDQNSVLPTLVPEGFPGQGVDKINPRPGKVVILTESDGEVAVLEVCNDVADCTSWELTPTVCIKTIRGCWILHEFPNFQGRSIALEEGDLELSNPWGEELQEDSVLSPVVIGSLRHVVKDYRVCQIDLFTEPDGLGIMTSYFDDTEELQVYGKLQRTCSIKVHWGVWLIYEEPGFQGMPYIIEPGEYPNLSFWDAHEAFIGSMRPLKMGSRKVEVPYDPKIILFEKPLFEGRQVELDKEILKLEDLGIEEAEEAVLPFSTVGSMRVLSGLWVGYEKPGFDGHQYLLEEGDYEEWTQWAGFNDLLRSLRPILSDFSTPQLTMYSDKDFDEKGPNINVLGIISNMEETGYGLKTQSINVLSGVWVVYETPDFTGEQYILEKGMYRNFSDWGAKNAKISSVQPIILDTMENPRGSFKVELFSEPDFQGQVQIFEGDTKEIEASFTAMSCKVISGRWAAYEKDNFKGSLWVLEEGCFPNLFSMGCQRDTVIRSLQIINYEFSEPAIILYGKENFQGRKVKIVTETMSILATGYSPDLVSLEVLGGIWVLYEYSNYRGRQIFIKPGKIAQWNQFSGWERIGSLRPLRLKRLYFKLKNKSSGMLMSTNGTLDDIKLLRIQVMEDTGAEDQIWVYHEGTFRCRIAEDCSLATSGSLVTAGSKLGLTLEQTGASTHWNINPDGRIYSRSKPNLVLDIKGGNQYDQQHVILSQVTEGKQAQLWEICIL</sequence>
<feature type="compositionally biased region" description="Basic and acidic residues" evidence="5">
    <location>
        <begin position="136"/>
        <end position="165"/>
    </location>
</feature>
<dbReference type="Gene3D" id="2.60.20.10">
    <property type="entry name" value="Crystallins"/>
    <property type="match status" value="6"/>
</dbReference>
<feature type="compositionally biased region" description="Polar residues" evidence="5">
    <location>
        <begin position="406"/>
        <end position="436"/>
    </location>
</feature>
<evidence type="ECO:0000256" key="4">
    <source>
        <dbReference type="ARBA" id="ARBA00022737"/>
    </source>
</evidence>
<dbReference type="SMART" id="SM00247">
    <property type="entry name" value="XTALbg"/>
    <property type="match status" value="6"/>
</dbReference>
<feature type="region of interest" description="Disordered" evidence="5">
    <location>
        <begin position="1189"/>
        <end position="1239"/>
    </location>
</feature>
<feature type="domain" description="Beta/gamma crystallin 'Greek key'" evidence="6">
    <location>
        <begin position="1802"/>
        <end position="1846"/>
    </location>
</feature>
<feature type="compositionally biased region" description="Basic residues" evidence="5">
    <location>
        <begin position="470"/>
        <end position="481"/>
    </location>
</feature>
<gene>
    <name evidence="7" type="primary">CRYBG1</name>
</gene>
<feature type="domain" description="Beta/gamma crystallin 'Greek key'" evidence="6">
    <location>
        <begin position="1899"/>
        <end position="1941"/>
    </location>
</feature>
<keyword evidence="4" id="KW-0677">Repeat</keyword>
<feature type="domain" description="Beta/gamma crystallin 'Greek key'" evidence="6">
    <location>
        <begin position="2185"/>
        <end position="2228"/>
    </location>
</feature>
<dbReference type="InterPro" id="IPR035992">
    <property type="entry name" value="Ricin_B-like_lectins"/>
</dbReference>
<dbReference type="InterPro" id="IPR001064">
    <property type="entry name" value="Beta/gamma_crystallin"/>
</dbReference>
<feature type="region of interest" description="Disordered" evidence="5">
    <location>
        <begin position="704"/>
        <end position="724"/>
    </location>
</feature>
<evidence type="ECO:0000256" key="2">
    <source>
        <dbReference type="ARBA" id="ARBA00009646"/>
    </source>
</evidence>
<evidence type="ECO:0000256" key="5">
    <source>
        <dbReference type="SAM" id="MobiDB-lite"/>
    </source>
</evidence>
<feature type="region of interest" description="Disordered" evidence="5">
    <location>
        <begin position="1"/>
        <end position="690"/>
    </location>
</feature>
<reference evidence="7" key="2">
    <citation type="submission" date="2025-09" db="UniProtKB">
        <authorList>
            <consortium name="Ensembl"/>
        </authorList>
    </citation>
    <scope>IDENTIFICATION</scope>
</reference>
<evidence type="ECO:0000256" key="1">
    <source>
        <dbReference type="ARBA" id="ARBA00003689"/>
    </source>
</evidence>
<evidence type="ECO:0000259" key="6">
    <source>
        <dbReference type="PROSITE" id="PS50915"/>
    </source>
</evidence>
<feature type="compositionally biased region" description="Basic and acidic residues" evidence="5">
    <location>
        <begin position="850"/>
        <end position="862"/>
    </location>
</feature>
<dbReference type="GeneTree" id="ENSGT00940000155695"/>
<feature type="compositionally biased region" description="Basic and acidic residues" evidence="5">
    <location>
        <begin position="232"/>
        <end position="247"/>
    </location>
</feature>
<feature type="compositionally biased region" description="Polar residues" evidence="5">
    <location>
        <begin position="1647"/>
        <end position="1670"/>
    </location>
</feature>
<dbReference type="SMART" id="SM00458">
    <property type="entry name" value="RICIN"/>
    <property type="match status" value="1"/>
</dbReference>
<evidence type="ECO:0000313" key="7">
    <source>
        <dbReference type="Ensembl" id="ENSLLEP00000024442.1"/>
    </source>
</evidence>
<dbReference type="Ensembl" id="ENSLLET00000025375.1">
    <property type="protein sequence ID" value="ENSLLEP00000024442.1"/>
    <property type="gene ID" value="ENSLLEG00000015541.1"/>
</dbReference>
<proteinExistence type="inferred from homology"/>
<dbReference type="OrthoDB" id="8823304at2759"/>
<dbReference type="PROSITE" id="PS50915">
    <property type="entry name" value="CRYSTALLIN_BETA_GAMMA"/>
    <property type="match status" value="8"/>
</dbReference>
<feature type="region of interest" description="Disordered" evidence="5">
    <location>
        <begin position="1447"/>
        <end position="1469"/>
    </location>
</feature>
<dbReference type="SUPFAM" id="SSF49695">
    <property type="entry name" value="gamma-Crystallin-like"/>
    <property type="match status" value="3"/>
</dbReference>
<keyword evidence="8" id="KW-1185">Reference proteome</keyword>
<organism evidence="7 8">
    <name type="scientific">Leptobrachium leishanense</name>
    <name type="common">Leishan spiny toad</name>
    <dbReference type="NCBI Taxonomy" id="445787"/>
    <lineage>
        <taxon>Eukaryota</taxon>
        <taxon>Metazoa</taxon>
        <taxon>Chordata</taxon>
        <taxon>Craniata</taxon>
        <taxon>Vertebrata</taxon>
        <taxon>Euteleostomi</taxon>
        <taxon>Amphibia</taxon>
        <taxon>Batrachia</taxon>
        <taxon>Anura</taxon>
        <taxon>Pelobatoidea</taxon>
        <taxon>Megophryidae</taxon>
        <taxon>Leptobrachium</taxon>
    </lineage>
</organism>
<feature type="compositionally biased region" description="Polar residues" evidence="5">
    <location>
        <begin position="445"/>
        <end position="467"/>
    </location>
</feature>
<feature type="compositionally biased region" description="Low complexity" evidence="5">
    <location>
        <begin position="186"/>
        <end position="200"/>
    </location>
</feature>
<dbReference type="Gene3D" id="2.80.10.50">
    <property type="match status" value="1"/>
</dbReference>
<feature type="compositionally biased region" description="Polar residues" evidence="5">
    <location>
        <begin position="355"/>
        <end position="385"/>
    </location>
</feature>
<feature type="domain" description="Beta/gamma crystallin 'Greek key'" evidence="6">
    <location>
        <begin position="2003"/>
        <end position="2045"/>
    </location>
</feature>
<dbReference type="PANTHER" id="PTHR11818:SF2">
    <property type="entry name" value="BETA_GAMMA CRYSTALLIN DOMAIN-CONTAINING PROTEIN 1"/>
    <property type="match status" value="1"/>
</dbReference>
<feature type="compositionally biased region" description="Polar residues" evidence="5">
    <location>
        <begin position="609"/>
        <end position="632"/>
    </location>
</feature>
<dbReference type="PRINTS" id="PR01367">
    <property type="entry name" value="BGCRYSTALLIN"/>
</dbReference>
<feature type="compositionally biased region" description="Basic and acidic residues" evidence="5">
    <location>
        <begin position="201"/>
        <end position="212"/>
    </location>
</feature>
<comment type="function">
    <text evidence="1">Crystallins are the dominant structural components of the vertebrate eye lens.</text>
</comment>
<feature type="compositionally biased region" description="Polar residues" evidence="5">
    <location>
        <begin position="214"/>
        <end position="225"/>
    </location>
</feature>
<dbReference type="InterPro" id="IPR000772">
    <property type="entry name" value="Ricin_B_lectin"/>
</dbReference>
<feature type="compositionally biased region" description="Basic and acidic residues" evidence="5">
    <location>
        <begin position="551"/>
        <end position="561"/>
    </location>
</feature>
<dbReference type="InterPro" id="IPR011024">
    <property type="entry name" value="G_crystallin-like"/>
</dbReference>
<feature type="region of interest" description="Disordered" evidence="5">
    <location>
        <begin position="791"/>
        <end position="909"/>
    </location>
</feature>
<feature type="compositionally biased region" description="Polar residues" evidence="5">
    <location>
        <begin position="306"/>
        <end position="320"/>
    </location>
</feature>
<dbReference type="GO" id="GO:0005212">
    <property type="term" value="F:structural constituent of eye lens"/>
    <property type="evidence" value="ECO:0007669"/>
    <property type="project" value="UniProtKB-KW"/>
</dbReference>